<reference evidence="1 2" key="1">
    <citation type="journal article" date="2023" name="Plants (Basel)">
        <title>Bridging the Gap: Combining Genomics and Transcriptomics Approaches to Understand Stylosanthes scabra, an Orphan Legume from the Brazilian Caatinga.</title>
        <authorList>
            <person name="Ferreira-Neto J.R.C."/>
            <person name="da Silva M.D."/>
            <person name="Binneck E."/>
            <person name="de Melo N.F."/>
            <person name="da Silva R.H."/>
            <person name="de Melo A.L.T.M."/>
            <person name="Pandolfi V."/>
            <person name="Bustamante F.O."/>
            <person name="Brasileiro-Vidal A.C."/>
            <person name="Benko-Iseppon A.M."/>
        </authorList>
    </citation>
    <scope>NUCLEOTIDE SEQUENCE [LARGE SCALE GENOMIC DNA]</scope>
    <source>
        <tissue evidence="1">Leaves</tissue>
    </source>
</reference>
<comment type="caution">
    <text evidence="1">The sequence shown here is derived from an EMBL/GenBank/DDBJ whole genome shotgun (WGS) entry which is preliminary data.</text>
</comment>
<accession>A0ABU6QKY1</accession>
<name>A0ABU6QKY1_9FABA</name>
<dbReference type="Proteomes" id="UP001341840">
    <property type="component" value="Unassembled WGS sequence"/>
</dbReference>
<evidence type="ECO:0000313" key="1">
    <source>
        <dbReference type="EMBL" id="MED6112325.1"/>
    </source>
</evidence>
<sequence length="123" mass="12994">MDQSIGVQIITADPNLDGLSPKGSKLLLSNGRVVELAPIRRSWAGIHNNPSGQHVGELSVAAVDHTPGASTQGYVDDTPGDFGSLRQSFFVSLALLRWSSSSGQMPPNMLIWPGVCRSPPGCI</sequence>
<evidence type="ECO:0000313" key="2">
    <source>
        <dbReference type="Proteomes" id="UP001341840"/>
    </source>
</evidence>
<protein>
    <submittedName>
        <fullName evidence="1">Uncharacterized protein</fullName>
    </submittedName>
</protein>
<keyword evidence="2" id="KW-1185">Reference proteome</keyword>
<gene>
    <name evidence="1" type="ORF">PIB30_060680</name>
</gene>
<organism evidence="1 2">
    <name type="scientific">Stylosanthes scabra</name>
    <dbReference type="NCBI Taxonomy" id="79078"/>
    <lineage>
        <taxon>Eukaryota</taxon>
        <taxon>Viridiplantae</taxon>
        <taxon>Streptophyta</taxon>
        <taxon>Embryophyta</taxon>
        <taxon>Tracheophyta</taxon>
        <taxon>Spermatophyta</taxon>
        <taxon>Magnoliopsida</taxon>
        <taxon>eudicotyledons</taxon>
        <taxon>Gunneridae</taxon>
        <taxon>Pentapetalae</taxon>
        <taxon>rosids</taxon>
        <taxon>fabids</taxon>
        <taxon>Fabales</taxon>
        <taxon>Fabaceae</taxon>
        <taxon>Papilionoideae</taxon>
        <taxon>50 kb inversion clade</taxon>
        <taxon>dalbergioids sensu lato</taxon>
        <taxon>Dalbergieae</taxon>
        <taxon>Pterocarpus clade</taxon>
        <taxon>Stylosanthes</taxon>
    </lineage>
</organism>
<dbReference type="EMBL" id="JASCZI010000540">
    <property type="protein sequence ID" value="MED6112325.1"/>
    <property type="molecule type" value="Genomic_DNA"/>
</dbReference>
<proteinExistence type="predicted"/>